<dbReference type="Pfam" id="PF04290">
    <property type="entry name" value="DctQ"/>
    <property type="match status" value="1"/>
</dbReference>
<keyword evidence="12" id="KW-1185">Reference proteome</keyword>
<feature type="transmembrane region" description="Helical" evidence="9">
    <location>
        <begin position="12"/>
        <end position="33"/>
    </location>
</feature>
<dbReference type="RefSeq" id="WP_188525674.1">
    <property type="nucleotide sequence ID" value="NZ_BMGI01000001.1"/>
</dbReference>
<comment type="subunit">
    <text evidence="9">The complex comprises the extracytoplasmic solute receptor protein and the two transmembrane proteins.</text>
</comment>
<keyword evidence="2 9" id="KW-0813">Transport</keyword>
<feature type="transmembrane region" description="Helical" evidence="9">
    <location>
        <begin position="134"/>
        <end position="159"/>
    </location>
</feature>
<evidence type="ECO:0000313" key="11">
    <source>
        <dbReference type="EMBL" id="GGD20390.1"/>
    </source>
</evidence>
<evidence type="ECO:0000256" key="6">
    <source>
        <dbReference type="ARBA" id="ARBA00022989"/>
    </source>
</evidence>
<evidence type="ECO:0000256" key="5">
    <source>
        <dbReference type="ARBA" id="ARBA00022692"/>
    </source>
</evidence>
<evidence type="ECO:0000313" key="12">
    <source>
        <dbReference type="Proteomes" id="UP000617355"/>
    </source>
</evidence>
<dbReference type="InterPro" id="IPR007387">
    <property type="entry name" value="TRAP_DctQ"/>
</dbReference>
<dbReference type="PANTHER" id="PTHR35011:SF10">
    <property type="entry name" value="TRAP TRANSPORTER SMALL PERMEASE PROTEIN"/>
    <property type="match status" value="1"/>
</dbReference>
<name>A0ABQ1QAS7_9RHOB</name>
<keyword evidence="3" id="KW-1003">Cell membrane</keyword>
<proteinExistence type="inferred from homology"/>
<keyword evidence="5 9" id="KW-0812">Transmembrane</keyword>
<dbReference type="Proteomes" id="UP000617355">
    <property type="component" value="Unassembled WGS sequence"/>
</dbReference>
<dbReference type="PANTHER" id="PTHR35011">
    <property type="entry name" value="2,3-DIKETO-L-GULONATE TRAP TRANSPORTER SMALL PERMEASE PROTEIN YIAM"/>
    <property type="match status" value="1"/>
</dbReference>
<organism evidence="11 12">
    <name type="scientific">Sinisalibacter lacisalsi</name>
    <dbReference type="NCBI Taxonomy" id="1526570"/>
    <lineage>
        <taxon>Bacteria</taxon>
        <taxon>Pseudomonadati</taxon>
        <taxon>Pseudomonadota</taxon>
        <taxon>Alphaproteobacteria</taxon>
        <taxon>Rhodobacterales</taxon>
        <taxon>Roseobacteraceae</taxon>
        <taxon>Sinisalibacter</taxon>
    </lineage>
</organism>
<evidence type="ECO:0000256" key="2">
    <source>
        <dbReference type="ARBA" id="ARBA00022448"/>
    </source>
</evidence>
<dbReference type="InterPro" id="IPR055348">
    <property type="entry name" value="DctQ"/>
</dbReference>
<evidence type="ECO:0000256" key="8">
    <source>
        <dbReference type="ARBA" id="ARBA00038436"/>
    </source>
</evidence>
<evidence type="ECO:0000256" key="7">
    <source>
        <dbReference type="ARBA" id="ARBA00023136"/>
    </source>
</evidence>
<keyword evidence="6 9" id="KW-1133">Transmembrane helix</keyword>
<evidence type="ECO:0000256" key="3">
    <source>
        <dbReference type="ARBA" id="ARBA00022475"/>
    </source>
</evidence>
<feature type="domain" description="Tripartite ATP-independent periplasmic transporters DctQ component" evidence="10">
    <location>
        <begin position="28"/>
        <end position="158"/>
    </location>
</feature>
<gene>
    <name evidence="11" type="ORF">GCM10011358_01200</name>
</gene>
<evidence type="ECO:0000256" key="1">
    <source>
        <dbReference type="ARBA" id="ARBA00004429"/>
    </source>
</evidence>
<reference evidence="12" key="1">
    <citation type="journal article" date="2019" name="Int. J. Syst. Evol. Microbiol.">
        <title>The Global Catalogue of Microorganisms (GCM) 10K type strain sequencing project: providing services to taxonomists for standard genome sequencing and annotation.</title>
        <authorList>
            <consortium name="The Broad Institute Genomics Platform"/>
            <consortium name="The Broad Institute Genome Sequencing Center for Infectious Disease"/>
            <person name="Wu L."/>
            <person name="Ma J."/>
        </authorList>
    </citation>
    <scope>NUCLEOTIDE SEQUENCE [LARGE SCALE GENOMIC DNA]</scope>
    <source>
        <strain evidence="12">CGMCC 1.12922</strain>
    </source>
</reference>
<protein>
    <recommendedName>
        <fullName evidence="9">TRAP transporter small permease protein</fullName>
    </recommendedName>
</protein>
<comment type="caution">
    <text evidence="11">The sequence shown here is derived from an EMBL/GenBank/DDBJ whole genome shotgun (WGS) entry which is preliminary data.</text>
</comment>
<dbReference type="EMBL" id="BMGI01000001">
    <property type="protein sequence ID" value="GGD20390.1"/>
    <property type="molecule type" value="Genomic_DNA"/>
</dbReference>
<feature type="transmembrane region" description="Helical" evidence="9">
    <location>
        <begin position="92"/>
        <end position="114"/>
    </location>
</feature>
<keyword evidence="7 9" id="KW-0472">Membrane</keyword>
<evidence type="ECO:0000259" key="10">
    <source>
        <dbReference type="Pfam" id="PF04290"/>
    </source>
</evidence>
<keyword evidence="4 9" id="KW-0997">Cell inner membrane</keyword>
<sequence length="168" mass="17968">MLRWLNKGADGLISLSALVGTLGLLAEVVVILTDVVGRYFGVPLTGAQDLSQMAMVIVVFGGMALCDKVGGHISVDLFESSMPTWANRLGDILSTLLGALIFLGIAWTTYASIAQMRGYGIILKTNIIALPFDWFKGAIIVMSLITALGMILRAIGLVFTPRPRREAA</sequence>
<accession>A0ABQ1QAS7</accession>
<evidence type="ECO:0000256" key="4">
    <source>
        <dbReference type="ARBA" id="ARBA00022519"/>
    </source>
</evidence>
<comment type="subcellular location">
    <subcellularLocation>
        <location evidence="1 9">Cell inner membrane</location>
        <topology evidence="1 9">Multi-pass membrane protein</topology>
    </subcellularLocation>
</comment>
<comment type="function">
    <text evidence="9">Part of the tripartite ATP-independent periplasmic (TRAP) transport system.</text>
</comment>
<feature type="transmembrane region" description="Helical" evidence="9">
    <location>
        <begin position="53"/>
        <end position="71"/>
    </location>
</feature>
<evidence type="ECO:0000256" key="9">
    <source>
        <dbReference type="RuleBase" id="RU369079"/>
    </source>
</evidence>
<comment type="similarity">
    <text evidence="8 9">Belongs to the TRAP transporter small permease family.</text>
</comment>